<evidence type="ECO:0000256" key="3">
    <source>
        <dbReference type="ARBA" id="ARBA00023054"/>
    </source>
</evidence>
<evidence type="ECO:0000256" key="5">
    <source>
        <dbReference type="ARBA" id="ARBA00023163"/>
    </source>
</evidence>
<reference evidence="10 11" key="1">
    <citation type="submission" date="2020-09" db="EMBL/GenBank/DDBJ databases">
        <authorList>
            <person name="Ashkenazy H."/>
        </authorList>
    </citation>
    <scope>NUCLEOTIDE SEQUENCE [LARGE SCALE GENOMIC DNA]</scope>
    <source>
        <strain evidence="11">cv. Cdm-0</strain>
    </source>
</reference>
<dbReference type="PANTHER" id="PTHR46373:SF20">
    <property type="entry name" value="PROTEIN RKD1"/>
    <property type="match status" value="1"/>
</dbReference>
<keyword evidence="4" id="KW-0238">DNA-binding</keyword>
<accession>A0A7G2DTW7</accession>
<feature type="compositionally biased region" description="Low complexity" evidence="8">
    <location>
        <begin position="249"/>
        <end position="269"/>
    </location>
</feature>
<organism evidence="10 11">
    <name type="scientific">Arabidopsis thaliana</name>
    <name type="common">Mouse-ear cress</name>
    <dbReference type="NCBI Taxonomy" id="3702"/>
    <lineage>
        <taxon>Eukaryota</taxon>
        <taxon>Viridiplantae</taxon>
        <taxon>Streptophyta</taxon>
        <taxon>Embryophyta</taxon>
        <taxon>Tracheophyta</taxon>
        <taxon>Spermatophyta</taxon>
        <taxon>Magnoliopsida</taxon>
        <taxon>eudicotyledons</taxon>
        <taxon>Gunneridae</taxon>
        <taxon>Pentapetalae</taxon>
        <taxon>rosids</taxon>
        <taxon>malvids</taxon>
        <taxon>Brassicales</taxon>
        <taxon>Brassicaceae</taxon>
        <taxon>Camelineae</taxon>
        <taxon>Arabidopsis</taxon>
    </lineage>
</organism>
<dbReference type="Proteomes" id="UP000516314">
    <property type="component" value="Chromosome 1"/>
</dbReference>
<evidence type="ECO:0000256" key="4">
    <source>
        <dbReference type="ARBA" id="ARBA00023125"/>
    </source>
</evidence>
<feature type="region of interest" description="Disordered" evidence="8">
    <location>
        <begin position="230"/>
        <end position="269"/>
    </location>
</feature>
<feature type="domain" description="RWP-RK" evidence="9">
    <location>
        <begin position="106"/>
        <end position="195"/>
    </location>
</feature>
<dbReference type="InterPro" id="IPR044607">
    <property type="entry name" value="RKD-like"/>
</dbReference>
<proteinExistence type="predicted"/>
<keyword evidence="5" id="KW-0804">Transcription</keyword>
<comment type="function">
    <text evidence="1">Putative transcription factor.</text>
</comment>
<dbReference type="InterPro" id="IPR003035">
    <property type="entry name" value="RWP-RK_dom"/>
</dbReference>
<dbReference type="GO" id="GO:0003677">
    <property type="term" value="F:DNA binding"/>
    <property type="evidence" value="ECO:0007669"/>
    <property type="project" value="UniProtKB-KW"/>
</dbReference>
<name>A0A7G2DTW7_ARATH</name>
<evidence type="ECO:0000256" key="7">
    <source>
        <dbReference type="SAM" id="Coils"/>
    </source>
</evidence>
<dbReference type="EMBL" id="LR881466">
    <property type="protein sequence ID" value="CAD5313115.1"/>
    <property type="molecule type" value="Genomic_DNA"/>
</dbReference>
<keyword evidence="2" id="KW-0805">Transcription regulation</keyword>
<feature type="coiled-coil region" evidence="7">
    <location>
        <begin position="175"/>
        <end position="214"/>
    </location>
</feature>
<keyword evidence="3 7" id="KW-0175">Coiled coil</keyword>
<dbReference type="AlphaFoldDB" id="A0A7G2DTW7"/>
<evidence type="ECO:0000256" key="8">
    <source>
        <dbReference type="SAM" id="MobiDB-lite"/>
    </source>
</evidence>
<evidence type="ECO:0000313" key="11">
    <source>
        <dbReference type="Proteomes" id="UP000516314"/>
    </source>
</evidence>
<dbReference type="GO" id="GO:0003700">
    <property type="term" value="F:DNA-binding transcription factor activity"/>
    <property type="evidence" value="ECO:0007669"/>
    <property type="project" value="InterPro"/>
</dbReference>
<dbReference type="PROSITE" id="PS51519">
    <property type="entry name" value="RWP_RK"/>
    <property type="match status" value="1"/>
</dbReference>
<gene>
    <name evidence="10" type="ORF">AT9943_LOCUS1627</name>
</gene>
<keyword evidence="6" id="KW-0539">Nucleus</keyword>
<dbReference type="PANTHER" id="PTHR46373">
    <property type="entry name" value="PROTEIN RKD4"/>
    <property type="match status" value="1"/>
</dbReference>
<evidence type="ECO:0000256" key="6">
    <source>
        <dbReference type="ARBA" id="ARBA00023242"/>
    </source>
</evidence>
<evidence type="ECO:0000259" key="9">
    <source>
        <dbReference type="PROSITE" id="PS51519"/>
    </source>
</evidence>
<sequence>MMKSFCKLEYDQVFGKENNSFSFLNHSSLYSHQSELANPFFELEDEMLPSATSSNCFTSASSFLALPDLEPISIVSHEDILSVYASASWTAEETMFVSDFAKKSETTTTKKRRCREECFSSCSVSKTLSKETISLYFYMPITQAARELNIGLTLLKKRCRELGIKRWPHRKLMSLQKLISNVKELEKMEGEENEDKLRNALEKLEKEKKTIEKLPDLKFEDKTKRLRQACFKANHKRKRRSGMSTPITSSSSSASASSSSYSSVSGFER</sequence>
<protein>
    <submittedName>
        <fullName evidence="10">(thale cress) hypothetical protein</fullName>
    </submittedName>
</protein>
<dbReference type="Pfam" id="PF02042">
    <property type="entry name" value="RWP-RK"/>
    <property type="match status" value="1"/>
</dbReference>
<evidence type="ECO:0000256" key="1">
    <source>
        <dbReference type="ARBA" id="ARBA00004049"/>
    </source>
</evidence>
<evidence type="ECO:0000313" key="10">
    <source>
        <dbReference type="EMBL" id="CAD5313115.1"/>
    </source>
</evidence>
<evidence type="ECO:0000256" key="2">
    <source>
        <dbReference type="ARBA" id="ARBA00023015"/>
    </source>
</evidence>